<dbReference type="InterPro" id="IPR011893">
    <property type="entry name" value="Selenoprotein_Rdx-typ"/>
</dbReference>
<feature type="region of interest" description="Disordered" evidence="2">
    <location>
        <begin position="1"/>
        <end position="41"/>
    </location>
</feature>
<accession>A0A8K0JGD6</accession>
<gene>
    <name evidence="3" type="ORF">FFLO_05649</name>
</gene>
<evidence type="ECO:0000313" key="4">
    <source>
        <dbReference type="Proteomes" id="UP000812966"/>
    </source>
</evidence>
<dbReference type="EMBL" id="JABELV010000150">
    <property type="protein sequence ID" value="KAG7529421.1"/>
    <property type="molecule type" value="Genomic_DNA"/>
</dbReference>
<dbReference type="PANTHER" id="PTHR36417:SF2">
    <property type="entry name" value="SELENOPROTEIN DOMAIN PROTEIN (AFU_ORTHOLOGUE AFUA_1G05220)"/>
    <property type="match status" value="1"/>
</dbReference>
<dbReference type="Gene3D" id="3.40.30.10">
    <property type="entry name" value="Glutaredoxin"/>
    <property type="match status" value="1"/>
</dbReference>
<evidence type="ECO:0000256" key="1">
    <source>
        <dbReference type="ARBA" id="ARBA00023284"/>
    </source>
</evidence>
<dbReference type="AlphaFoldDB" id="A0A8K0JGD6"/>
<dbReference type="SUPFAM" id="SSF52833">
    <property type="entry name" value="Thioredoxin-like"/>
    <property type="match status" value="1"/>
</dbReference>
<dbReference type="Proteomes" id="UP000812966">
    <property type="component" value="Unassembled WGS sequence"/>
</dbReference>
<dbReference type="InterPro" id="IPR036249">
    <property type="entry name" value="Thioredoxin-like_sf"/>
</dbReference>
<proteinExistence type="predicted"/>
<keyword evidence="1" id="KW-0676">Redox-active center</keyword>
<evidence type="ECO:0000256" key="2">
    <source>
        <dbReference type="SAM" id="MobiDB-lite"/>
    </source>
</evidence>
<organism evidence="3 4">
    <name type="scientific">Filobasidium floriforme</name>
    <dbReference type="NCBI Taxonomy" id="5210"/>
    <lineage>
        <taxon>Eukaryota</taxon>
        <taxon>Fungi</taxon>
        <taxon>Dikarya</taxon>
        <taxon>Basidiomycota</taxon>
        <taxon>Agaricomycotina</taxon>
        <taxon>Tremellomycetes</taxon>
        <taxon>Filobasidiales</taxon>
        <taxon>Filobasidiaceae</taxon>
        <taxon>Filobasidium</taxon>
    </lineage>
</organism>
<protein>
    <submittedName>
        <fullName evidence="3">Uncharacterized protein</fullName>
    </submittedName>
</protein>
<comment type="caution">
    <text evidence="3">The sequence shown here is derived from an EMBL/GenBank/DDBJ whole genome shotgun (WGS) entry which is preliminary data.</text>
</comment>
<sequence>MSPTTDPRITAPEPSTDLAEKTGQGQSGQPCDPEGEDLMNAATFSPPSLAVGPNVYIEYCDRVSLAPRATWIQTELFLTFPSPTLASITILPSVENAGRFRVWMNNLSLPNGEGEDGKSKMKVPEGVVVKEDGWVLVSDRKIEGGFPELKTLKQRIRSLVQPSRDLGHSDEKGHTAPA</sequence>
<reference evidence="3" key="1">
    <citation type="submission" date="2020-04" db="EMBL/GenBank/DDBJ databases">
        <title>Analysis of mating type loci in Filobasidium floriforme.</title>
        <authorList>
            <person name="Nowrousian M."/>
        </authorList>
    </citation>
    <scope>NUCLEOTIDE SEQUENCE</scope>
    <source>
        <strain evidence="3">CBS 6242</strain>
    </source>
</reference>
<dbReference type="PANTHER" id="PTHR36417">
    <property type="entry name" value="SELENOPROTEIN DOMAIN PROTEIN (AFU_ORTHOLOGUE AFUA_1G05220)"/>
    <property type="match status" value="1"/>
</dbReference>
<evidence type="ECO:0000313" key="3">
    <source>
        <dbReference type="EMBL" id="KAG7529421.1"/>
    </source>
</evidence>
<name>A0A8K0JGD6_9TREE</name>
<dbReference type="Pfam" id="PF10262">
    <property type="entry name" value="Rdx"/>
    <property type="match status" value="1"/>
</dbReference>
<keyword evidence="4" id="KW-1185">Reference proteome</keyword>